<dbReference type="PANTHER" id="PTHR10277:SF48">
    <property type="entry name" value="HOMOCITRATE SYNTHASE, CYTOSOLIC ISOZYME-RELATED"/>
    <property type="match status" value="1"/>
</dbReference>
<dbReference type="Pfam" id="PF22617">
    <property type="entry name" value="HCS_D2"/>
    <property type="match status" value="1"/>
</dbReference>
<dbReference type="EMBL" id="BJTG01000007">
    <property type="protein sequence ID" value="GEJ58188.1"/>
    <property type="molecule type" value="Genomic_DNA"/>
</dbReference>
<keyword evidence="17" id="KW-1185">Reference proteome</keyword>
<reference evidence="17" key="1">
    <citation type="journal article" date="2020" name="Appl. Environ. Microbiol.">
        <title>Diazotrophic Anaeromyxobacter Isolates from Soils.</title>
        <authorList>
            <person name="Masuda Y."/>
            <person name="Yamanaka H."/>
            <person name="Xu Z.X."/>
            <person name="Shiratori Y."/>
            <person name="Aono T."/>
            <person name="Amachi S."/>
            <person name="Senoo K."/>
            <person name="Itoh H."/>
        </authorList>
    </citation>
    <scope>NUCLEOTIDE SEQUENCE [LARGE SCALE GENOMIC DNA]</scope>
    <source>
        <strain evidence="17">R267</strain>
    </source>
</reference>
<keyword evidence="7 14" id="KW-0808">Transferase</keyword>
<evidence type="ECO:0000256" key="10">
    <source>
        <dbReference type="ARBA" id="ARBA00023154"/>
    </source>
</evidence>
<sequence>MPNSNWRIIDSTLREGEQFAKATFRPQDKVEIARALDSFGVDYIELTSPAASPQSQRDLAHVVKLGLGARVITHSRCVVDDVKAAIDTGVRGLGLLFATSRILRESSHGKSIQQIIDAMAPPIELALGAGLEVRFSAEDTFRTEEADLLAVYRAAAQLGVHRVGLADTVGIATPRQVFTAVREVRRAVKCDIGFHGHNDTGCAIANAHEAVAAGATHVDVSVLGIGERIGITPLGGFVARMYSLDPQGVAKRYRLGQLRELERLVARAAAVEIPFNNYLTGETAYSHKAGMHLKAMTQNPGSYEVIPPEAFGLTRRLIVGSRLTGKHAIGYRAREIGITFGEGELKAITQRIKELADQGSLSEEQIDEVLREWVTA</sequence>
<dbReference type="SUPFAM" id="SSF51569">
    <property type="entry name" value="Aldolase"/>
    <property type="match status" value="1"/>
</dbReference>
<evidence type="ECO:0000256" key="2">
    <source>
        <dbReference type="ARBA" id="ARBA00001946"/>
    </source>
</evidence>
<dbReference type="InterPro" id="IPR013785">
    <property type="entry name" value="Aldolase_TIM"/>
</dbReference>
<dbReference type="AlphaFoldDB" id="A0A7I9VPM2"/>
<evidence type="ECO:0000256" key="1">
    <source>
        <dbReference type="ARBA" id="ARBA00001936"/>
    </source>
</evidence>
<keyword evidence="6" id="KW-0028">Amino-acid biosynthesis</keyword>
<evidence type="ECO:0000313" key="17">
    <source>
        <dbReference type="Proteomes" id="UP000503640"/>
    </source>
</evidence>
<dbReference type="GO" id="GO:0019878">
    <property type="term" value="P:lysine biosynthetic process via aminoadipic acid"/>
    <property type="evidence" value="ECO:0007669"/>
    <property type="project" value="UniProtKB-UniPathway"/>
</dbReference>
<dbReference type="CDD" id="cd07948">
    <property type="entry name" value="DRE_TIM_HCS"/>
    <property type="match status" value="1"/>
</dbReference>
<keyword evidence="8" id="KW-0479">Metal-binding</keyword>
<feature type="domain" description="Pyruvate carboxyltransferase" evidence="15">
    <location>
        <begin position="6"/>
        <end position="259"/>
    </location>
</feature>
<evidence type="ECO:0000256" key="12">
    <source>
        <dbReference type="ARBA" id="ARBA00048363"/>
    </source>
</evidence>
<dbReference type="PROSITE" id="PS00815">
    <property type="entry name" value="AIPM_HOMOCIT_SYNTH_1"/>
    <property type="match status" value="1"/>
</dbReference>
<evidence type="ECO:0000256" key="5">
    <source>
        <dbReference type="ARBA" id="ARBA00012974"/>
    </source>
</evidence>
<dbReference type="PANTHER" id="PTHR10277">
    <property type="entry name" value="HOMOCITRATE SYNTHASE-RELATED"/>
    <property type="match status" value="1"/>
</dbReference>
<proteinExistence type="inferred from homology"/>
<organism evidence="16 17">
    <name type="scientific">Anaeromyxobacter diazotrophicus</name>
    <dbReference type="NCBI Taxonomy" id="2590199"/>
    <lineage>
        <taxon>Bacteria</taxon>
        <taxon>Pseudomonadati</taxon>
        <taxon>Myxococcota</taxon>
        <taxon>Myxococcia</taxon>
        <taxon>Myxococcales</taxon>
        <taxon>Cystobacterineae</taxon>
        <taxon>Anaeromyxobacteraceae</taxon>
        <taxon>Anaeromyxobacter</taxon>
    </lineage>
</organism>
<dbReference type="PROSITE" id="PS00816">
    <property type="entry name" value="AIPM_HOMOCIT_SYNTH_2"/>
    <property type="match status" value="1"/>
</dbReference>
<evidence type="ECO:0000256" key="14">
    <source>
        <dbReference type="RuleBase" id="RU003523"/>
    </source>
</evidence>
<dbReference type="UniPathway" id="UPA00033">
    <property type="reaction ID" value="UER00028"/>
</dbReference>
<comment type="caution">
    <text evidence="16">The sequence shown here is derived from an EMBL/GenBank/DDBJ whole genome shotgun (WGS) entry which is preliminary data.</text>
</comment>
<dbReference type="Gene3D" id="3.20.20.70">
    <property type="entry name" value="Aldolase class I"/>
    <property type="match status" value="1"/>
</dbReference>
<evidence type="ECO:0000256" key="7">
    <source>
        <dbReference type="ARBA" id="ARBA00022679"/>
    </source>
</evidence>
<comment type="catalytic activity">
    <reaction evidence="12">
        <text>acetyl-CoA + 2-oxoglutarate + H2O = (2R)-homocitrate + CoA + H(+)</text>
        <dbReference type="Rhea" id="RHEA:12929"/>
        <dbReference type="ChEBI" id="CHEBI:15377"/>
        <dbReference type="ChEBI" id="CHEBI:15378"/>
        <dbReference type="ChEBI" id="CHEBI:16810"/>
        <dbReference type="ChEBI" id="CHEBI:57287"/>
        <dbReference type="ChEBI" id="CHEBI:57288"/>
        <dbReference type="ChEBI" id="CHEBI:58884"/>
        <dbReference type="EC" id="2.3.3.14"/>
    </reaction>
    <physiologicalReaction direction="left-to-right" evidence="12">
        <dbReference type="Rhea" id="RHEA:12930"/>
    </physiologicalReaction>
</comment>
<evidence type="ECO:0000256" key="9">
    <source>
        <dbReference type="ARBA" id="ARBA00022842"/>
    </source>
</evidence>
<evidence type="ECO:0000256" key="11">
    <source>
        <dbReference type="ARBA" id="ARBA00023211"/>
    </source>
</evidence>
<dbReference type="InterPro" id="IPR011872">
    <property type="entry name" value="Homocitrate_synth"/>
</dbReference>
<dbReference type="GO" id="GO:0046872">
    <property type="term" value="F:metal ion binding"/>
    <property type="evidence" value="ECO:0007669"/>
    <property type="project" value="UniProtKB-KW"/>
</dbReference>
<dbReference type="PROSITE" id="PS50991">
    <property type="entry name" value="PYR_CT"/>
    <property type="match status" value="1"/>
</dbReference>
<dbReference type="EC" id="2.3.3.14" evidence="5 13"/>
<dbReference type="RefSeq" id="WP_176066514.1">
    <property type="nucleotide sequence ID" value="NZ_BJTG01000007.1"/>
</dbReference>
<keyword evidence="10" id="KW-0457">Lysine biosynthesis</keyword>
<evidence type="ECO:0000259" key="15">
    <source>
        <dbReference type="PROSITE" id="PS50991"/>
    </source>
</evidence>
<evidence type="ECO:0000313" key="16">
    <source>
        <dbReference type="EMBL" id="GEJ58188.1"/>
    </source>
</evidence>
<dbReference type="Proteomes" id="UP000503640">
    <property type="component" value="Unassembled WGS sequence"/>
</dbReference>
<evidence type="ECO:0000256" key="8">
    <source>
        <dbReference type="ARBA" id="ARBA00022723"/>
    </source>
</evidence>
<comment type="cofactor">
    <cofactor evidence="2">
        <name>Mg(2+)</name>
        <dbReference type="ChEBI" id="CHEBI:18420"/>
    </cofactor>
</comment>
<comment type="similarity">
    <text evidence="4">Belongs to the alpha-IPM synthase/homocitrate synthase family. Homocitrate synthase LYS20/LYS21 subfamily.</text>
</comment>
<evidence type="ECO:0000256" key="3">
    <source>
        <dbReference type="ARBA" id="ARBA00004755"/>
    </source>
</evidence>
<dbReference type="InterPro" id="IPR048253">
    <property type="entry name" value="DRE_TIM_HCS_fun_bact"/>
</dbReference>
<dbReference type="GO" id="GO:0004410">
    <property type="term" value="F:homocitrate synthase activity"/>
    <property type="evidence" value="ECO:0007669"/>
    <property type="project" value="UniProtKB-EC"/>
</dbReference>
<dbReference type="NCBIfam" id="TIGR02146">
    <property type="entry name" value="LysS_fung_arch"/>
    <property type="match status" value="1"/>
</dbReference>
<evidence type="ECO:0000256" key="4">
    <source>
        <dbReference type="ARBA" id="ARBA00006361"/>
    </source>
</evidence>
<name>A0A7I9VPM2_9BACT</name>
<keyword evidence="11" id="KW-0464">Manganese</keyword>
<dbReference type="InterPro" id="IPR054691">
    <property type="entry name" value="LeuA/HCS_post-cat"/>
</dbReference>
<dbReference type="InterPro" id="IPR002034">
    <property type="entry name" value="AIPM/Hcit_synth_CS"/>
</dbReference>
<gene>
    <name evidence="16" type="ORF">AMYX_29290</name>
</gene>
<protein>
    <recommendedName>
        <fullName evidence="5 13">Homocitrate synthase</fullName>
        <ecNumber evidence="5 13">2.3.3.14</ecNumber>
    </recommendedName>
</protein>
<accession>A0A7I9VPM2</accession>
<dbReference type="Pfam" id="PF00682">
    <property type="entry name" value="HMGL-like"/>
    <property type="match status" value="1"/>
</dbReference>
<evidence type="ECO:0000256" key="6">
    <source>
        <dbReference type="ARBA" id="ARBA00022605"/>
    </source>
</evidence>
<comment type="pathway">
    <text evidence="3">Amino-acid biosynthesis; L-lysine biosynthesis via AAA pathway; L-alpha-aminoadipate from 2-oxoglutarate: step 1/5.</text>
</comment>
<dbReference type="InterPro" id="IPR000891">
    <property type="entry name" value="PYR_CT"/>
</dbReference>
<dbReference type="Gene3D" id="1.10.238.260">
    <property type="match status" value="1"/>
</dbReference>
<evidence type="ECO:0000256" key="13">
    <source>
        <dbReference type="NCBIfam" id="TIGR02146"/>
    </source>
</evidence>
<keyword evidence="9" id="KW-0460">Magnesium</keyword>
<comment type="cofactor">
    <cofactor evidence="1">
        <name>Mn(2+)</name>
        <dbReference type="ChEBI" id="CHEBI:29035"/>
    </cofactor>
</comment>
<dbReference type="InterPro" id="IPR050073">
    <property type="entry name" value="2-IPM_HCS-like"/>
</dbReference>